<accession>A0A345Z2Y2</accession>
<dbReference type="PANTHER" id="PTHR46889">
    <property type="entry name" value="TRANSPOSASE INSF FOR INSERTION SEQUENCE IS3B-RELATED"/>
    <property type="match status" value="1"/>
</dbReference>
<evidence type="ECO:0000313" key="2">
    <source>
        <dbReference type="Proteomes" id="UP000254792"/>
    </source>
</evidence>
<dbReference type="Proteomes" id="UP000254792">
    <property type="component" value="Chromosome"/>
</dbReference>
<dbReference type="KEGG" id="salx:SALLE_v1c02870"/>
<evidence type="ECO:0008006" key="3">
    <source>
        <dbReference type="Google" id="ProtNLM"/>
    </source>
</evidence>
<keyword evidence="2" id="KW-1185">Reference proteome</keyword>
<proteinExistence type="predicted"/>
<dbReference type="EMBL" id="CP031376">
    <property type="protein sequence ID" value="AXK50961.1"/>
    <property type="molecule type" value="Genomic_DNA"/>
</dbReference>
<gene>
    <name evidence="1" type="ORF">SALLE_v1c02870</name>
</gene>
<dbReference type="RefSeq" id="WP_115557879.1">
    <property type="nucleotide sequence ID" value="NZ_CP031376.1"/>
</dbReference>
<dbReference type="InterPro" id="IPR050900">
    <property type="entry name" value="Transposase_IS3/IS150/IS904"/>
</dbReference>
<organism evidence="1 2">
    <name type="scientific">Spiroplasma alleghenense</name>
    <dbReference type="NCBI Taxonomy" id="216931"/>
    <lineage>
        <taxon>Bacteria</taxon>
        <taxon>Bacillati</taxon>
        <taxon>Mycoplasmatota</taxon>
        <taxon>Mollicutes</taxon>
        <taxon>Entomoplasmatales</taxon>
        <taxon>Spiroplasmataceae</taxon>
        <taxon>Spiroplasma</taxon>
    </lineage>
</organism>
<dbReference type="AlphaFoldDB" id="A0A345Z2Y2"/>
<protein>
    <recommendedName>
        <fullName evidence="3">Transposase</fullName>
    </recommendedName>
</protein>
<evidence type="ECO:0000313" key="1">
    <source>
        <dbReference type="EMBL" id="AXK50961.1"/>
    </source>
</evidence>
<sequence>MNYLKPLIFFRNKGFDLLWLCEISKVNYSGFNNWVKGNKNIYKTKRNESYDLANEVIFNDWYKIYGTNKLLGHRLIASILKIGRRTVLSAMKIMKLVTLNRKKQYNWKQHTNKNVKPVNTAPNLLKDDSGFVDFKTRKIFEIVCLDLSEFKVNEVRMYLFCFIDVYSRKILARHWSFIRILNLWKLIWVTW</sequence>
<name>A0A345Z2Y2_9MOLU</name>
<dbReference type="OrthoDB" id="384142at2"/>
<reference evidence="1 2" key="1">
    <citation type="submission" date="2018-07" db="EMBL/GenBank/DDBJ databases">
        <title>Complete genome sequence of Spiroplasma alleghenense PLHS-1 (ATCC 51752).</title>
        <authorList>
            <person name="Chou L."/>
            <person name="Lee T.-Y."/>
            <person name="Tsai Y.-M."/>
            <person name="Kuo C.-H."/>
        </authorList>
    </citation>
    <scope>NUCLEOTIDE SEQUENCE [LARGE SCALE GENOMIC DNA]</scope>
    <source>
        <strain evidence="1 2">PLHS-1</strain>
    </source>
</reference>
<dbReference type="PANTHER" id="PTHR46889:SF5">
    <property type="entry name" value="INTEGRASE PROTEIN"/>
    <property type="match status" value="1"/>
</dbReference>